<evidence type="ECO:0000313" key="3">
    <source>
        <dbReference type="EnsemblProtists" id="EOD24142"/>
    </source>
</evidence>
<evidence type="ECO:0000256" key="1">
    <source>
        <dbReference type="SAM" id="Coils"/>
    </source>
</evidence>
<protein>
    <recommendedName>
        <fullName evidence="2">Nas2 N-terminal domain-containing protein</fullName>
    </recommendedName>
</protein>
<dbReference type="InterPro" id="IPR040815">
    <property type="entry name" value="Nas2_N"/>
</dbReference>
<dbReference type="RefSeq" id="XP_005776571.1">
    <property type="nucleotide sequence ID" value="XM_005776514.1"/>
</dbReference>
<accession>A0A0D3JKV7</accession>
<dbReference type="GeneID" id="17269686"/>
<proteinExistence type="predicted"/>
<dbReference type="EnsemblProtists" id="EOD24142">
    <property type="protein sequence ID" value="EOD24142"/>
    <property type="gene ID" value="EMIHUDRAFT_238973"/>
</dbReference>
<dbReference type="PaxDb" id="2903-EOD24142"/>
<sequence>MAEQPTATLRRELAELDDRRKAMEAEMEGISEALRASNMGGVAGALVDRDGFP</sequence>
<dbReference type="Proteomes" id="UP000013827">
    <property type="component" value="Unassembled WGS sequence"/>
</dbReference>
<reference evidence="3" key="2">
    <citation type="submission" date="2024-10" db="UniProtKB">
        <authorList>
            <consortium name="EnsemblProtists"/>
        </authorList>
    </citation>
    <scope>IDENTIFICATION</scope>
</reference>
<dbReference type="KEGG" id="ehx:EMIHUDRAFT_238973"/>
<dbReference type="HOGENOM" id="CLU_3075073_0_0_1"/>
<keyword evidence="1" id="KW-0175">Coiled coil</keyword>
<dbReference type="AlphaFoldDB" id="A0A0D3JKV7"/>
<dbReference type="Pfam" id="PF18265">
    <property type="entry name" value="Nas2_N"/>
    <property type="match status" value="1"/>
</dbReference>
<keyword evidence="4" id="KW-1185">Reference proteome</keyword>
<organism evidence="3 4">
    <name type="scientific">Emiliania huxleyi (strain CCMP1516)</name>
    <dbReference type="NCBI Taxonomy" id="280463"/>
    <lineage>
        <taxon>Eukaryota</taxon>
        <taxon>Haptista</taxon>
        <taxon>Haptophyta</taxon>
        <taxon>Prymnesiophyceae</taxon>
        <taxon>Isochrysidales</taxon>
        <taxon>Noelaerhabdaceae</taxon>
        <taxon>Emiliania</taxon>
    </lineage>
</organism>
<dbReference type="Gene3D" id="6.10.140.1710">
    <property type="match status" value="1"/>
</dbReference>
<reference evidence="4" key="1">
    <citation type="journal article" date="2013" name="Nature">
        <title>Pan genome of the phytoplankton Emiliania underpins its global distribution.</title>
        <authorList>
            <person name="Read B.A."/>
            <person name="Kegel J."/>
            <person name="Klute M.J."/>
            <person name="Kuo A."/>
            <person name="Lefebvre S.C."/>
            <person name="Maumus F."/>
            <person name="Mayer C."/>
            <person name="Miller J."/>
            <person name="Monier A."/>
            <person name="Salamov A."/>
            <person name="Young J."/>
            <person name="Aguilar M."/>
            <person name="Claverie J.M."/>
            <person name="Frickenhaus S."/>
            <person name="Gonzalez K."/>
            <person name="Herman E.K."/>
            <person name="Lin Y.C."/>
            <person name="Napier J."/>
            <person name="Ogata H."/>
            <person name="Sarno A.F."/>
            <person name="Shmutz J."/>
            <person name="Schroeder D."/>
            <person name="de Vargas C."/>
            <person name="Verret F."/>
            <person name="von Dassow P."/>
            <person name="Valentin K."/>
            <person name="Van de Peer Y."/>
            <person name="Wheeler G."/>
            <person name="Dacks J.B."/>
            <person name="Delwiche C.F."/>
            <person name="Dyhrman S.T."/>
            <person name="Glockner G."/>
            <person name="John U."/>
            <person name="Richards T."/>
            <person name="Worden A.Z."/>
            <person name="Zhang X."/>
            <person name="Grigoriev I.V."/>
            <person name="Allen A.E."/>
            <person name="Bidle K."/>
            <person name="Borodovsky M."/>
            <person name="Bowler C."/>
            <person name="Brownlee C."/>
            <person name="Cock J.M."/>
            <person name="Elias M."/>
            <person name="Gladyshev V.N."/>
            <person name="Groth M."/>
            <person name="Guda C."/>
            <person name="Hadaegh A."/>
            <person name="Iglesias-Rodriguez M.D."/>
            <person name="Jenkins J."/>
            <person name="Jones B.M."/>
            <person name="Lawson T."/>
            <person name="Leese F."/>
            <person name="Lindquist E."/>
            <person name="Lobanov A."/>
            <person name="Lomsadze A."/>
            <person name="Malik S.B."/>
            <person name="Marsh M.E."/>
            <person name="Mackinder L."/>
            <person name="Mock T."/>
            <person name="Mueller-Roeber B."/>
            <person name="Pagarete A."/>
            <person name="Parker M."/>
            <person name="Probert I."/>
            <person name="Quesneville H."/>
            <person name="Raines C."/>
            <person name="Rensing S.A."/>
            <person name="Riano-Pachon D.M."/>
            <person name="Richier S."/>
            <person name="Rokitta S."/>
            <person name="Shiraiwa Y."/>
            <person name="Soanes D.M."/>
            <person name="van der Giezen M."/>
            <person name="Wahlund T.M."/>
            <person name="Williams B."/>
            <person name="Wilson W."/>
            <person name="Wolfe G."/>
            <person name="Wurch L.L."/>
        </authorList>
    </citation>
    <scope>NUCLEOTIDE SEQUENCE</scope>
</reference>
<feature type="coiled-coil region" evidence="1">
    <location>
        <begin position="6"/>
        <end position="33"/>
    </location>
</feature>
<feature type="domain" description="Nas2 N-terminal" evidence="2">
    <location>
        <begin position="13"/>
        <end position="53"/>
    </location>
</feature>
<name>A0A0D3JKV7_EMIH1</name>
<evidence type="ECO:0000259" key="2">
    <source>
        <dbReference type="Pfam" id="PF18265"/>
    </source>
</evidence>
<evidence type="ECO:0000313" key="4">
    <source>
        <dbReference type="Proteomes" id="UP000013827"/>
    </source>
</evidence>